<protein>
    <recommendedName>
        <fullName evidence="10">ATP-dependent DNA helicase Hel308</fullName>
        <ecNumber evidence="10">5.6.2.4</ecNumber>
    </recommendedName>
    <alternativeName>
        <fullName evidence="10">DNA 3'-5' helicase Hel308</fullName>
    </alternativeName>
</protein>
<keyword evidence="6 10" id="KW-0238">DNA-binding</keyword>
<dbReference type="EMBL" id="BMQS01000010">
    <property type="protein sequence ID" value="GGT96263.1"/>
    <property type="molecule type" value="Genomic_DNA"/>
</dbReference>
<feature type="domain" description="Helicase C-terminal" evidence="12">
    <location>
        <begin position="237"/>
        <end position="435"/>
    </location>
</feature>
<dbReference type="PANTHER" id="PTHR47961:SF10">
    <property type="entry name" value="ATP-DEPENDENT DNA HELICASE HEL308"/>
    <property type="match status" value="1"/>
</dbReference>
<evidence type="ECO:0000259" key="12">
    <source>
        <dbReference type="PROSITE" id="PS51194"/>
    </source>
</evidence>
<keyword evidence="4 10" id="KW-0347">Helicase</keyword>
<dbReference type="PROSITE" id="PS51192">
    <property type="entry name" value="HELICASE_ATP_BIND_1"/>
    <property type="match status" value="1"/>
</dbReference>
<evidence type="ECO:0000256" key="9">
    <source>
        <dbReference type="ARBA" id="ARBA00034617"/>
    </source>
</evidence>
<evidence type="ECO:0000256" key="1">
    <source>
        <dbReference type="ARBA" id="ARBA00022741"/>
    </source>
</evidence>
<dbReference type="KEGG" id="sacd:HS1genome_2250"/>
<keyword evidence="8 10" id="KW-0413">Isomerase</keyword>
<dbReference type="GO" id="GO:0003677">
    <property type="term" value="F:DNA binding"/>
    <property type="evidence" value="ECO:0007669"/>
    <property type="project" value="UniProtKB-UniRule"/>
</dbReference>
<dbReference type="CDD" id="cd18795">
    <property type="entry name" value="SF2_C_Ski2"/>
    <property type="match status" value="1"/>
</dbReference>
<dbReference type="Proteomes" id="UP000616143">
    <property type="component" value="Unassembled WGS sequence"/>
</dbReference>
<dbReference type="SUPFAM" id="SSF158702">
    <property type="entry name" value="Sec63 N-terminal domain-like"/>
    <property type="match status" value="1"/>
</dbReference>
<dbReference type="SMART" id="SM00487">
    <property type="entry name" value="DEXDc"/>
    <property type="match status" value="1"/>
</dbReference>
<dbReference type="GO" id="GO:0043138">
    <property type="term" value="F:3'-5' DNA helicase activity"/>
    <property type="evidence" value="ECO:0007669"/>
    <property type="project" value="UniProtKB-UniRule"/>
</dbReference>
<evidence type="ECO:0000256" key="8">
    <source>
        <dbReference type="ARBA" id="ARBA00023235"/>
    </source>
</evidence>
<reference evidence="15" key="2">
    <citation type="submission" date="2018-04" db="EMBL/GenBank/DDBJ databases">
        <title>Complete genome sequence of Sulfodiicoccus acidiphilus strain HS-1.</title>
        <authorList>
            <person name="Sakai H.D."/>
            <person name="Kurosawa N."/>
        </authorList>
    </citation>
    <scope>NUCLEOTIDE SEQUENCE [LARGE SCALE GENOMIC DNA]</scope>
    <source>
        <strain evidence="15">HS-1</strain>
    </source>
</reference>
<evidence type="ECO:0000256" key="4">
    <source>
        <dbReference type="ARBA" id="ARBA00022806"/>
    </source>
</evidence>
<dbReference type="SMART" id="SM00490">
    <property type="entry name" value="HELICc"/>
    <property type="match status" value="1"/>
</dbReference>
<dbReference type="Gene3D" id="1.10.150.20">
    <property type="entry name" value="5' to 3' exonuclease, C-terminal subdomain"/>
    <property type="match status" value="1"/>
</dbReference>
<dbReference type="HAMAP" id="MF_00442">
    <property type="entry name" value="Helicase_Hel308"/>
    <property type="match status" value="1"/>
</dbReference>
<dbReference type="GO" id="GO:0016818">
    <property type="term" value="F:hydrolase activity, acting on acid anhydrides, in phosphorus-containing anhydrides"/>
    <property type="evidence" value="ECO:0007669"/>
    <property type="project" value="UniProtKB-UniRule"/>
</dbReference>
<dbReference type="InterPro" id="IPR011545">
    <property type="entry name" value="DEAD/DEAH_box_helicase_dom"/>
</dbReference>
<evidence type="ECO:0000313" key="14">
    <source>
        <dbReference type="EMBL" id="GGT96263.1"/>
    </source>
</evidence>
<dbReference type="InterPro" id="IPR050474">
    <property type="entry name" value="Hel308_SKI2-like"/>
</dbReference>
<dbReference type="PANTHER" id="PTHR47961">
    <property type="entry name" value="DNA POLYMERASE THETA, PUTATIVE (AFU_ORTHOLOGUE AFUA_1G05260)-RELATED"/>
    <property type="match status" value="1"/>
</dbReference>
<dbReference type="AlphaFoldDB" id="A0A348B6Q9"/>
<keyword evidence="7 10" id="KW-0234">DNA repair</keyword>
<dbReference type="Pfam" id="PF21280">
    <property type="entry name" value="Helicase_dom4_arc"/>
    <property type="match status" value="1"/>
</dbReference>
<comment type="catalytic activity">
    <reaction evidence="10">
        <text>ATP + H2O = ADP + phosphate + H(+)</text>
        <dbReference type="Rhea" id="RHEA:13065"/>
        <dbReference type="ChEBI" id="CHEBI:15377"/>
        <dbReference type="ChEBI" id="CHEBI:15378"/>
        <dbReference type="ChEBI" id="CHEBI:30616"/>
        <dbReference type="ChEBI" id="CHEBI:43474"/>
        <dbReference type="ChEBI" id="CHEBI:456216"/>
        <dbReference type="EC" id="5.6.2.4"/>
    </reaction>
</comment>
<feature type="domain" description="Helicase ATP-binding" evidence="11">
    <location>
        <begin position="42"/>
        <end position="205"/>
    </location>
</feature>
<sequence length="705" mass="79304">MKGLSSLKWTTVDELELDEKVKGILKERGVIRLNPVQTEAIKKGLLKGKRLLVASPTASGKTLVAELGMISHVTNGGKAVYVVPLRALAQEKYDTLKSWEKLGVKVGITSGDYDSDDEWLRYYDIVVSTYEKLDSLWRRRATWLSQVNYYVLDEVHYINDGERGPVIEGITIRSKRAGNLLALSATVSNYVEIADWLGAEPVVIDWRPVKLREGVLFPEGRRFRVQFDDGSIETVKGVDPIVAFTLRSIEAGGQVLIFRNSRRNAEATARRVAEFLDETENDLTSALNEEDVVNEEREGLEPLLRRGVAYHHAGLSKRTRDLIESAFRTRRLKVIAATPTLAAGVNLPARTVIIGDYHRYNRKVLGFQEEIPVMEYKQMSGRAGRPGFDDSGEAVIVVRNAREAERVMKKYVLSQPEELKSRLGSELAFFSFVLGVLASDGPLTEMELRKFASESLMTREVLERYLDRAINWLTEREFVKLGRKLSLTSFGRRVADLYVNPFTADLIKEKLTKSELGCNLAYLQLLASTPDAPVVSVGRYEEDRLYDELDCELMVEEPEDETERYEFLSSLKVGLIVRDWINEEPEEKILETYNVGSGDLNAVVETMDWLTYSGHHVCNVLGLSEHAKRLSLLNARVKDGVSEELLDLVKIRGVGRKRARLLYDSGVRSVLDVLANPEKVKSILGARLGESVIEQAARALTGLHK</sequence>
<dbReference type="PROSITE" id="PS51194">
    <property type="entry name" value="HELICASE_CTER"/>
    <property type="match status" value="1"/>
</dbReference>
<evidence type="ECO:0000259" key="11">
    <source>
        <dbReference type="PROSITE" id="PS51192"/>
    </source>
</evidence>
<evidence type="ECO:0000256" key="6">
    <source>
        <dbReference type="ARBA" id="ARBA00023125"/>
    </source>
</evidence>
<dbReference type="Proteomes" id="UP000276741">
    <property type="component" value="Chromosome"/>
</dbReference>
<keyword evidence="15" id="KW-1185">Reference proteome</keyword>
<dbReference type="EMBL" id="AP018553">
    <property type="protein sequence ID" value="BBD73861.1"/>
    <property type="molecule type" value="Genomic_DNA"/>
</dbReference>
<dbReference type="Pfam" id="PF00270">
    <property type="entry name" value="DEAD"/>
    <property type="match status" value="1"/>
</dbReference>
<evidence type="ECO:0000256" key="2">
    <source>
        <dbReference type="ARBA" id="ARBA00022763"/>
    </source>
</evidence>
<dbReference type="Gene3D" id="1.10.3380.30">
    <property type="match status" value="1"/>
</dbReference>
<dbReference type="EC" id="5.6.2.4" evidence="10"/>
<dbReference type="SUPFAM" id="SSF52540">
    <property type="entry name" value="P-loop containing nucleoside triphosphate hydrolases"/>
    <property type="match status" value="1"/>
</dbReference>
<reference evidence="13" key="3">
    <citation type="journal article" date="2019" name="BMC Res. Notes">
        <title>Complete genome sequence of the Sulfodiicoccus acidiphilus strain HS-1T, the first crenarchaeon that lacks polB3, isolated from an acidic hot spring in Ohwaku-dani, Hakone, Japan.</title>
        <authorList>
            <person name="Sakai H.D."/>
            <person name="Kurosawa N."/>
        </authorList>
    </citation>
    <scope>NUCLEOTIDE SEQUENCE</scope>
    <source>
        <strain evidence="13">HS-1</strain>
    </source>
</reference>
<feature type="binding site" evidence="10">
    <location>
        <position position="37"/>
    </location>
    <ligand>
        <name>ATP</name>
        <dbReference type="ChEBI" id="CHEBI:30616"/>
    </ligand>
</feature>
<dbReference type="InterPro" id="IPR048772">
    <property type="entry name" value="Hel308-like_dom4"/>
</dbReference>
<accession>A0A348B6Q9</accession>
<comment type="function">
    <text evidence="10">DNA-dependent ATPase and 3'-5' DNA helicase that may be involved in repair of stalled replication forks.</text>
</comment>
<dbReference type="GO" id="GO:0005524">
    <property type="term" value="F:ATP binding"/>
    <property type="evidence" value="ECO:0007669"/>
    <property type="project" value="UniProtKB-UniRule"/>
</dbReference>
<dbReference type="GO" id="GO:0006281">
    <property type="term" value="P:DNA repair"/>
    <property type="evidence" value="ECO:0007669"/>
    <property type="project" value="UniProtKB-UniRule"/>
</dbReference>
<dbReference type="OrthoDB" id="371946at2157"/>
<gene>
    <name evidence="10" type="primary">hel308</name>
    <name evidence="14" type="ORF">GCM10007116_12260</name>
    <name evidence="13" type="ORF">HS1genome_2250</name>
</gene>
<comment type="subunit">
    <text evidence="10">Monomer.</text>
</comment>
<comment type="catalytic activity">
    <reaction evidence="9 10">
        <text>Couples ATP hydrolysis with the unwinding of duplex DNA by translocating in the 3'-5' direction.</text>
        <dbReference type="EC" id="5.6.2.4"/>
    </reaction>
</comment>
<dbReference type="CDD" id="cd18028">
    <property type="entry name" value="DEXHc_archSki2"/>
    <property type="match status" value="1"/>
</dbReference>
<evidence type="ECO:0000313" key="13">
    <source>
        <dbReference type="EMBL" id="BBD73861.1"/>
    </source>
</evidence>
<dbReference type="InterPro" id="IPR014001">
    <property type="entry name" value="Helicase_ATP-bd"/>
</dbReference>
<keyword evidence="1 10" id="KW-0547">Nucleotide-binding</keyword>
<dbReference type="Gene3D" id="3.40.50.300">
    <property type="entry name" value="P-loop containing nucleotide triphosphate hydrolases"/>
    <property type="match status" value="2"/>
</dbReference>
<comment type="similarity">
    <text evidence="10">Belongs to the helicase family. Hel308 subfamily.</text>
</comment>
<name>A0A348B6Q9_9CREN</name>
<dbReference type="Pfam" id="PF00271">
    <property type="entry name" value="Helicase_C"/>
    <property type="match status" value="1"/>
</dbReference>
<evidence type="ECO:0000256" key="3">
    <source>
        <dbReference type="ARBA" id="ARBA00022801"/>
    </source>
</evidence>
<dbReference type="InterPro" id="IPR022965">
    <property type="entry name" value="Helicase_Hel308"/>
</dbReference>
<evidence type="ECO:0000256" key="7">
    <source>
        <dbReference type="ARBA" id="ARBA00023204"/>
    </source>
</evidence>
<organism evidence="13 15">
    <name type="scientific">Sulfodiicoccus acidiphilus</name>
    <dbReference type="NCBI Taxonomy" id="1670455"/>
    <lineage>
        <taxon>Archaea</taxon>
        <taxon>Thermoproteota</taxon>
        <taxon>Thermoprotei</taxon>
        <taxon>Sulfolobales</taxon>
        <taxon>Sulfolobaceae</taxon>
        <taxon>Sulfodiicoccus</taxon>
    </lineage>
</organism>
<keyword evidence="3 10" id="KW-0378">Hydrolase</keyword>
<keyword evidence="5 10" id="KW-0067">ATP-binding</keyword>
<dbReference type="SUPFAM" id="SSF46785">
    <property type="entry name" value="Winged helix' DNA-binding domain"/>
    <property type="match status" value="1"/>
</dbReference>
<dbReference type="InterPro" id="IPR036390">
    <property type="entry name" value="WH_DNA-bd_sf"/>
</dbReference>
<dbReference type="InterPro" id="IPR027417">
    <property type="entry name" value="P-loop_NTPase"/>
</dbReference>
<evidence type="ECO:0000256" key="5">
    <source>
        <dbReference type="ARBA" id="ARBA00022840"/>
    </source>
</evidence>
<evidence type="ECO:0000313" key="15">
    <source>
        <dbReference type="Proteomes" id="UP000276741"/>
    </source>
</evidence>
<keyword evidence="2 10" id="KW-0227">DNA damage</keyword>
<dbReference type="InterPro" id="IPR001650">
    <property type="entry name" value="Helicase_C-like"/>
</dbReference>
<reference evidence="14" key="4">
    <citation type="submission" date="2020-09" db="EMBL/GenBank/DDBJ databases">
        <authorList>
            <person name="Sun Q."/>
            <person name="Ohkuma M."/>
        </authorList>
    </citation>
    <scope>NUCLEOTIDE SEQUENCE</scope>
    <source>
        <strain evidence="14">JCM 31740</strain>
    </source>
</reference>
<reference evidence="14" key="1">
    <citation type="journal article" date="2014" name="Int. J. Syst. Evol. Microbiol.">
        <title>Complete genome sequence of Corynebacterium casei LMG S-19264T (=DSM 44701T), isolated from a smear-ripened cheese.</title>
        <authorList>
            <consortium name="US DOE Joint Genome Institute (JGI-PGF)"/>
            <person name="Walter F."/>
            <person name="Albersmeier A."/>
            <person name="Kalinowski J."/>
            <person name="Ruckert C."/>
        </authorList>
    </citation>
    <scope>NUCLEOTIDE SEQUENCE</scope>
    <source>
        <strain evidence="14">JCM 31740</strain>
    </source>
</reference>
<evidence type="ECO:0000256" key="10">
    <source>
        <dbReference type="HAMAP-Rule" id="MF_00442"/>
    </source>
</evidence>
<proteinExistence type="inferred from homology"/>